<proteinExistence type="predicted"/>
<evidence type="ECO:0000313" key="2">
    <source>
        <dbReference type="Proteomes" id="UP001151760"/>
    </source>
</evidence>
<keyword evidence="2" id="KW-1185">Reference proteome</keyword>
<protein>
    <submittedName>
        <fullName evidence="1">Uncharacterized protein</fullName>
    </submittedName>
</protein>
<reference evidence="1" key="2">
    <citation type="submission" date="2022-01" db="EMBL/GenBank/DDBJ databases">
        <authorList>
            <person name="Yamashiro T."/>
            <person name="Shiraishi A."/>
            <person name="Satake H."/>
            <person name="Nakayama K."/>
        </authorList>
    </citation>
    <scope>NUCLEOTIDE SEQUENCE</scope>
</reference>
<dbReference type="EMBL" id="BQNB010014144">
    <property type="protein sequence ID" value="GJT24532.1"/>
    <property type="molecule type" value="Genomic_DNA"/>
</dbReference>
<gene>
    <name evidence="1" type="ORF">Tco_0894469</name>
</gene>
<dbReference type="Proteomes" id="UP001151760">
    <property type="component" value="Unassembled WGS sequence"/>
</dbReference>
<sequence length="429" mass="50100">MGCYSKYKKQDKKTTLKWTLKLRFISMSITKDQSFPRENVKELIKSKSFPKLDDDDAFSLCCIAILQLVLLGVEDRRVVPNWILRRWLPLYATELTNEVDRKSYSIFGFTWAFKTWILEVFREGPNEYYTRHRRYPRVVSWSSNKKFYRYMLHDFLHGRVPAERLIPDEIEAGSGWWVSSRAYFYGRVSEAERPPRHLNRQNHYEVPSEFHRYFQEQRRAGKEPTIVDQHYGISDLSGFQSIQGGPSSFQTPTNNSFFNMGTPINWQTPRPSQPGSSNWQSQMPTYTPTLNWQPPIPSHPGVLAYATRREQRPSVYMQSPYTPLPPTMELPKKRVGKTKKKCKNDNLSPLNLGNAFAHDNAGGDDVVITGVHDTGIYVTYKNVDPNKLCVGHVPIVPRESERYWENIRYEMGELFYKCRCENTQNCGYD</sequence>
<organism evidence="1 2">
    <name type="scientific">Tanacetum coccineum</name>
    <dbReference type="NCBI Taxonomy" id="301880"/>
    <lineage>
        <taxon>Eukaryota</taxon>
        <taxon>Viridiplantae</taxon>
        <taxon>Streptophyta</taxon>
        <taxon>Embryophyta</taxon>
        <taxon>Tracheophyta</taxon>
        <taxon>Spermatophyta</taxon>
        <taxon>Magnoliopsida</taxon>
        <taxon>eudicotyledons</taxon>
        <taxon>Gunneridae</taxon>
        <taxon>Pentapetalae</taxon>
        <taxon>asterids</taxon>
        <taxon>campanulids</taxon>
        <taxon>Asterales</taxon>
        <taxon>Asteraceae</taxon>
        <taxon>Asteroideae</taxon>
        <taxon>Anthemideae</taxon>
        <taxon>Anthemidinae</taxon>
        <taxon>Tanacetum</taxon>
    </lineage>
</organism>
<comment type="caution">
    <text evidence="1">The sequence shown here is derived from an EMBL/GenBank/DDBJ whole genome shotgun (WGS) entry which is preliminary data.</text>
</comment>
<reference evidence="1" key="1">
    <citation type="journal article" date="2022" name="Int. J. Mol. Sci.">
        <title>Draft Genome of Tanacetum Coccineum: Genomic Comparison of Closely Related Tanacetum-Family Plants.</title>
        <authorList>
            <person name="Yamashiro T."/>
            <person name="Shiraishi A."/>
            <person name="Nakayama K."/>
            <person name="Satake H."/>
        </authorList>
    </citation>
    <scope>NUCLEOTIDE SEQUENCE</scope>
</reference>
<evidence type="ECO:0000313" key="1">
    <source>
        <dbReference type="EMBL" id="GJT24532.1"/>
    </source>
</evidence>
<accession>A0ABQ5CDA0</accession>
<name>A0ABQ5CDA0_9ASTR</name>